<protein>
    <submittedName>
        <fullName evidence="11">Sucrose porin</fullName>
    </submittedName>
</protein>
<evidence type="ECO:0000256" key="2">
    <source>
        <dbReference type="ARBA" id="ARBA00007055"/>
    </source>
</evidence>
<evidence type="ECO:0000256" key="5">
    <source>
        <dbReference type="ARBA" id="ARBA00022692"/>
    </source>
</evidence>
<evidence type="ECO:0000313" key="12">
    <source>
        <dbReference type="Proteomes" id="UP000050523"/>
    </source>
</evidence>
<dbReference type="PANTHER" id="PTHR38762">
    <property type="entry name" value="CRYPTIC OUTER MEMBRANE PORIN BGLH-RELATED"/>
    <property type="match status" value="1"/>
</dbReference>
<evidence type="ECO:0000256" key="10">
    <source>
        <dbReference type="SAM" id="Coils"/>
    </source>
</evidence>
<comment type="caution">
    <text evidence="11">The sequence shown here is derived from an EMBL/GenBank/DDBJ whole genome shotgun (WGS) entry which is preliminary data.</text>
</comment>
<name>A0AA40TWM2_9PSED</name>
<evidence type="ECO:0000313" key="11">
    <source>
        <dbReference type="EMBL" id="KPZ06133.1"/>
    </source>
</evidence>
<keyword evidence="5" id="KW-0812">Transmembrane</keyword>
<dbReference type="CDD" id="cd01346">
    <property type="entry name" value="Maltoporin-like"/>
    <property type="match status" value="1"/>
</dbReference>
<dbReference type="InterPro" id="IPR003192">
    <property type="entry name" value="Porin_LamB"/>
</dbReference>
<keyword evidence="4" id="KW-1134">Transmembrane beta strand</keyword>
<keyword evidence="6" id="KW-0406">Ion transport</keyword>
<keyword evidence="8" id="KW-0472">Membrane</keyword>
<feature type="coiled-coil region" evidence="10">
    <location>
        <begin position="81"/>
        <end position="122"/>
    </location>
</feature>
<sequence>MFHRALFIFVFIKVNVNIVNVTAYFRCGTLFSSICTIQPRRKKGVAYATKTIKTKQEVHMQNASRWVLAGVLGTSTTVTQAATLEERMAAFEARASAAEQRAAAAEQQTRALARELQQIKLANPALQPAASGAAPVVAASPAPALDDRVAKLEARQQSMEKPSVTGHLTDGFSFKGYARSGLLINDGLGGGRGGPYTTPAGSVGGAVGRLGNEDDTYMRFDLSKEIYAQNGTRSKFTVSIADGVESYNDWTATESKLNVRQVFTELDHIAAFKGNSMFENSTLWAGKRFDRDNFDIHWLDSDVVFLAGTGGGIYDVQMTKDWRSNYSLIGRNYGDFSEGGVDADVESYILTSNQFFDDGQWQWMFNAIGAKKNDIGTRTNQAGFAPADSGLHSMLAIHQKDFFGREGFSKAALLYGQGLGAQVKDIGSDGELLDDARALRLALYGETPIAPGWRIGPSLLAEQSKDRYVKGDDYRWLTLNMRLANEINSNFEMAYELSWQTMDLDPKGYLQRNAVDGNFWKFTVAPTFKPDMGDLLTRPELRVFASLMNWSSDLDRYSTTGNFGKSDFSAGGVWQFGVQMETWF</sequence>
<dbReference type="GO" id="GO:0006811">
    <property type="term" value="P:monoatomic ion transport"/>
    <property type="evidence" value="ECO:0007669"/>
    <property type="project" value="UniProtKB-KW"/>
</dbReference>
<keyword evidence="7" id="KW-0626">Porin</keyword>
<dbReference type="SUPFAM" id="SSF56935">
    <property type="entry name" value="Porins"/>
    <property type="match status" value="1"/>
</dbReference>
<dbReference type="GO" id="GO:0015774">
    <property type="term" value="P:polysaccharide transport"/>
    <property type="evidence" value="ECO:0007669"/>
    <property type="project" value="TreeGrafter"/>
</dbReference>
<evidence type="ECO:0000256" key="7">
    <source>
        <dbReference type="ARBA" id="ARBA00023114"/>
    </source>
</evidence>
<evidence type="ECO:0000256" key="1">
    <source>
        <dbReference type="ARBA" id="ARBA00004571"/>
    </source>
</evidence>
<dbReference type="EMBL" id="LJRO01000073">
    <property type="protein sequence ID" value="KPZ06133.1"/>
    <property type="molecule type" value="Genomic_DNA"/>
</dbReference>
<dbReference type="InterPro" id="IPR036998">
    <property type="entry name" value="Porin_LamB_sf"/>
</dbReference>
<evidence type="ECO:0000256" key="6">
    <source>
        <dbReference type="ARBA" id="ARBA00023065"/>
    </source>
</evidence>
<dbReference type="AlphaFoldDB" id="A0AA40TWM2"/>
<reference evidence="11 12" key="1">
    <citation type="submission" date="2015-09" db="EMBL/GenBank/DDBJ databases">
        <title>Genome announcement of multiple Pseudomonas syringae strains.</title>
        <authorList>
            <person name="Thakur S."/>
            <person name="Wang P.W."/>
            <person name="Gong Y."/>
            <person name="Weir B.S."/>
            <person name="Guttman D.S."/>
        </authorList>
    </citation>
    <scope>NUCLEOTIDE SEQUENCE [LARGE SCALE GENOMIC DNA]</scope>
    <source>
        <strain evidence="11 12">ICMP9151</strain>
    </source>
</reference>
<evidence type="ECO:0000256" key="3">
    <source>
        <dbReference type="ARBA" id="ARBA00022448"/>
    </source>
</evidence>
<dbReference type="GO" id="GO:0009279">
    <property type="term" value="C:cell outer membrane"/>
    <property type="evidence" value="ECO:0007669"/>
    <property type="project" value="UniProtKB-SubCell"/>
</dbReference>
<keyword evidence="9" id="KW-0998">Cell outer membrane</keyword>
<evidence type="ECO:0000256" key="9">
    <source>
        <dbReference type="ARBA" id="ARBA00023237"/>
    </source>
</evidence>
<proteinExistence type="inferred from homology"/>
<dbReference type="GO" id="GO:0015144">
    <property type="term" value="F:carbohydrate transmembrane transporter activity"/>
    <property type="evidence" value="ECO:0007669"/>
    <property type="project" value="TreeGrafter"/>
</dbReference>
<gene>
    <name evidence="11" type="ORF">ALO43_04802</name>
</gene>
<dbReference type="Proteomes" id="UP000050523">
    <property type="component" value="Unassembled WGS sequence"/>
</dbReference>
<dbReference type="GO" id="GO:0046930">
    <property type="term" value="C:pore complex"/>
    <property type="evidence" value="ECO:0007669"/>
    <property type="project" value="UniProtKB-KW"/>
</dbReference>
<dbReference type="Pfam" id="PF02264">
    <property type="entry name" value="LamB"/>
    <property type="match status" value="1"/>
</dbReference>
<evidence type="ECO:0000256" key="8">
    <source>
        <dbReference type="ARBA" id="ARBA00023136"/>
    </source>
</evidence>
<keyword evidence="3" id="KW-0813">Transport</keyword>
<comment type="similarity">
    <text evidence="2">Belongs to the porin LamB (TC 1.B.3) family.</text>
</comment>
<keyword evidence="10" id="KW-0175">Coiled coil</keyword>
<dbReference type="PANTHER" id="PTHR38762:SF1">
    <property type="entry name" value="CRYPTIC OUTER MEMBRANE PORIN BGLH-RELATED"/>
    <property type="match status" value="1"/>
</dbReference>
<organism evidence="11 12">
    <name type="scientific">Pseudomonas tremae</name>
    <dbReference type="NCBI Taxonomy" id="200454"/>
    <lineage>
        <taxon>Bacteria</taxon>
        <taxon>Pseudomonadati</taxon>
        <taxon>Pseudomonadota</taxon>
        <taxon>Gammaproteobacteria</taxon>
        <taxon>Pseudomonadales</taxon>
        <taxon>Pseudomonadaceae</taxon>
        <taxon>Pseudomonas</taxon>
    </lineage>
</organism>
<dbReference type="Gene3D" id="2.40.170.10">
    <property type="entry name" value="Porin, LamB type"/>
    <property type="match status" value="1"/>
</dbReference>
<dbReference type="GO" id="GO:0015288">
    <property type="term" value="F:porin activity"/>
    <property type="evidence" value="ECO:0007669"/>
    <property type="project" value="UniProtKB-KW"/>
</dbReference>
<comment type="subcellular location">
    <subcellularLocation>
        <location evidence="1">Cell outer membrane</location>
        <topology evidence="1">Multi-pass membrane protein</topology>
    </subcellularLocation>
</comment>
<dbReference type="InterPro" id="IPR050286">
    <property type="entry name" value="G_neg_Bact_CarbUptk_Porin"/>
</dbReference>
<accession>A0AA40TWM2</accession>
<evidence type="ECO:0000256" key="4">
    <source>
        <dbReference type="ARBA" id="ARBA00022452"/>
    </source>
</evidence>